<dbReference type="RefSeq" id="XP_028475311.1">
    <property type="nucleotide sequence ID" value="XM_028624239.1"/>
</dbReference>
<gene>
    <name evidence="1" type="ORF">EHS24_008940</name>
</gene>
<name>A0A427XNL6_9TREE</name>
<dbReference type="EMBL" id="RSCE01000008">
    <property type="protein sequence ID" value="RSH80364.1"/>
    <property type="molecule type" value="Genomic_DNA"/>
</dbReference>
<dbReference type="GeneID" id="39593483"/>
<reference evidence="1 2" key="1">
    <citation type="submission" date="2018-11" db="EMBL/GenBank/DDBJ databases">
        <title>Genome sequence of Apiotrichum porosum DSM 27194.</title>
        <authorList>
            <person name="Aliyu H."/>
            <person name="Gorte O."/>
            <person name="Ochsenreither K."/>
        </authorList>
    </citation>
    <scope>NUCLEOTIDE SEQUENCE [LARGE SCALE GENOMIC DNA]</scope>
    <source>
        <strain evidence="1 2">DSM 27194</strain>
    </source>
</reference>
<protein>
    <recommendedName>
        <fullName evidence="3">Phytanoyl-CoA dioxygenase</fullName>
    </recommendedName>
</protein>
<accession>A0A427XNL6</accession>
<comment type="caution">
    <text evidence="1">The sequence shown here is derived from an EMBL/GenBank/DDBJ whole genome shotgun (WGS) entry which is preliminary data.</text>
</comment>
<sequence length="334" mass="38118">MIVTHDTHVIDTLDFSGATTYGDFRDDLARDGYAVVKGAIPRQKAAEYVERYHEYLESFGLGYDRNDPSTIREENLPVISERGMLGFYGVAHEDFVWDMRAEPGVIAAFETIFDTEDLIVSFDQINVTFPNRKDLKPNKRWAHQDQDPERAGLRCVQGIINLLPNGEKDGGLMVLPGAHNSSEEFHKLFKDEPQLYRWTNEVYNFTEAGLEWLKARGFEWKKVNCEPGDLIVWDSRLPHYNVSPQGNQARFASYVCYGPVSTAEHADLVRKKEAFESYLATSHWPQALQTAGHLKCLRPDGTECPYARNEPRQPPQLSERAYKLTGIPYLQARA</sequence>
<dbReference type="Pfam" id="PF05721">
    <property type="entry name" value="PhyH"/>
    <property type="match status" value="1"/>
</dbReference>
<organism evidence="1 2">
    <name type="scientific">Apiotrichum porosum</name>
    <dbReference type="NCBI Taxonomy" id="105984"/>
    <lineage>
        <taxon>Eukaryota</taxon>
        <taxon>Fungi</taxon>
        <taxon>Dikarya</taxon>
        <taxon>Basidiomycota</taxon>
        <taxon>Agaricomycotina</taxon>
        <taxon>Tremellomycetes</taxon>
        <taxon>Trichosporonales</taxon>
        <taxon>Trichosporonaceae</taxon>
        <taxon>Apiotrichum</taxon>
    </lineage>
</organism>
<evidence type="ECO:0000313" key="1">
    <source>
        <dbReference type="EMBL" id="RSH80364.1"/>
    </source>
</evidence>
<dbReference type="InterPro" id="IPR008775">
    <property type="entry name" value="Phytyl_CoA_dOase-like"/>
</dbReference>
<evidence type="ECO:0000313" key="2">
    <source>
        <dbReference type="Proteomes" id="UP000279236"/>
    </source>
</evidence>
<dbReference type="Proteomes" id="UP000279236">
    <property type="component" value="Unassembled WGS sequence"/>
</dbReference>
<dbReference type="PANTHER" id="PTHR31630">
    <property type="entry name" value="PHYTANOYL-COA DIOXYGENASE-RELATED-RELATED"/>
    <property type="match status" value="1"/>
</dbReference>
<proteinExistence type="predicted"/>
<dbReference type="PANTHER" id="PTHR31630:SF7">
    <property type="entry name" value="PHYTANOYL-COA DIOXYGENASE"/>
    <property type="match status" value="1"/>
</dbReference>
<dbReference type="SUPFAM" id="SSF51197">
    <property type="entry name" value="Clavaminate synthase-like"/>
    <property type="match status" value="1"/>
</dbReference>
<keyword evidence="2" id="KW-1185">Reference proteome</keyword>
<dbReference type="OrthoDB" id="445007at2759"/>
<dbReference type="Gene3D" id="2.60.120.620">
    <property type="entry name" value="q2cbj1_9rhob like domain"/>
    <property type="match status" value="1"/>
</dbReference>
<evidence type="ECO:0008006" key="3">
    <source>
        <dbReference type="Google" id="ProtNLM"/>
    </source>
</evidence>
<dbReference type="AlphaFoldDB" id="A0A427XNL6"/>